<feature type="region of interest" description="Disordered" evidence="1">
    <location>
        <begin position="62"/>
        <end position="86"/>
    </location>
</feature>
<dbReference type="EMBL" id="CP046910">
    <property type="protein sequence ID" value="QGZ56751.1"/>
    <property type="molecule type" value="Genomic_DNA"/>
</dbReference>
<sequence>MYVKPAPGLMLRDPVTKQLLSAAPVEGIKTTVVPSGGLQVDDNDMYWRRRLRDGDAVRVPSTPVAAAAGNASAPAAAAPATEKTSS</sequence>
<dbReference type="KEGG" id="pacp:FAZ97_17465"/>
<feature type="compositionally biased region" description="Low complexity" evidence="1">
    <location>
        <begin position="63"/>
        <end position="80"/>
    </location>
</feature>
<evidence type="ECO:0000313" key="3">
    <source>
        <dbReference type="Proteomes" id="UP000434209"/>
    </source>
</evidence>
<reference evidence="2 3" key="1">
    <citation type="submission" date="2019-12" db="EMBL/GenBank/DDBJ databases">
        <title>Paraburkholderia acidiphila 7Q-K02 sp. nov and Paraburkholderia acidisoli DHF22 sp. nov., two strains isolated from forest soil.</title>
        <authorList>
            <person name="Gao Z."/>
            <person name="Qiu L."/>
        </authorList>
    </citation>
    <scope>NUCLEOTIDE SEQUENCE [LARGE SCALE GENOMIC DNA]</scope>
    <source>
        <strain evidence="2 3">7Q-K02</strain>
    </source>
</reference>
<dbReference type="RefSeq" id="WP_158759705.1">
    <property type="nucleotide sequence ID" value="NZ_CP046910.1"/>
</dbReference>
<keyword evidence="3" id="KW-1185">Reference proteome</keyword>
<dbReference type="Pfam" id="PF10948">
    <property type="entry name" value="DUF2635"/>
    <property type="match status" value="1"/>
</dbReference>
<dbReference type="InterPro" id="IPR024400">
    <property type="entry name" value="DUF2635"/>
</dbReference>
<proteinExistence type="predicted"/>
<name>A0A7Z2J9U8_9BURK</name>
<evidence type="ECO:0000313" key="2">
    <source>
        <dbReference type="EMBL" id="QGZ56751.1"/>
    </source>
</evidence>
<accession>A0A7Z2J9U8</accession>
<dbReference type="Proteomes" id="UP000434209">
    <property type="component" value="Chromosome 2"/>
</dbReference>
<dbReference type="AlphaFoldDB" id="A0A7Z2J9U8"/>
<evidence type="ECO:0000256" key="1">
    <source>
        <dbReference type="SAM" id="MobiDB-lite"/>
    </source>
</evidence>
<dbReference type="OrthoDB" id="8689507at2"/>
<organism evidence="2 3">
    <name type="scientific">Paraburkholderia acidiphila</name>
    <dbReference type="NCBI Taxonomy" id="2571747"/>
    <lineage>
        <taxon>Bacteria</taxon>
        <taxon>Pseudomonadati</taxon>
        <taxon>Pseudomonadota</taxon>
        <taxon>Betaproteobacteria</taxon>
        <taxon>Burkholderiales</taxon>
        <taxon>Burkholderiaceae</taxon>
        <taxon>Paraburkholderia</taxon>
    </lineage>
</organism>
<gene>
    <name evidence="2" type="ORF">FAZ97_17465</name>
</gene>
<protein>
    <submittedName>
        <fullName evidence="2">DUF2635 domain-containing protein</fullName>
    </submittedName>
</protein>